<accession>A0ACC0CVB2</accession>
<organism evidence="1 2">
    <name type="scientific">Hypoxylon rubiginosum</name>
    <dbReference type="NCBI Taxonomy" id="110542"/>
    <lineage>
        <taxon>Eukaryota</taxon>
        <taxon>Fungi</taxon>
        <taxon>Dikarya</taxon>
        <taxon>Ascomycota</taxon>
        <taxon>Pezizomycotina</taxon>
        <taxon>Sordariomycetes</taxon>
        <taxon>Xylariomycetidae</taxon>
        <taxon>Xylariales</taxon>
        <taxon>Hypoxylaceae</taxon>
        <taxon>Hypoxylon</taxon>
    </lineage>
</organism>
<keyword evidence="2" id="KW-1185">Reference proteome</keyword>
<protein>
    <submittedName>
        <fullName evidence="1">Uncharacterized protein</fullName>
    </submittedName>
</protein>
<evidence type="ECO:0000313" key="2">
    <source>
        <dbReference type="Proteomes" id="UP001497680"/>
    </source>
</evidence>
<dbReference type="Proteomes" id="UP001497680">
    <property type="component" value="Unassembled WGS sequence"/>
</dbReference>
<name>A0ACC0CVB2_9PEZI</name>
<comment type="caution">
    <text evidence="1">The sequence shown here is derived from an EMBL/GenBank/DDBJ whole genome shotgun (WGS) entry which is preliminary data.</text>
</comment>
<dbReference type="EMBL" id="MU394338">
    <property type="protein sequence ID" value="KAI6084367.1"/>
    <property type="molecule type" value="Genomic_DNA"/>
</dbReference>
<evidence type="ECO:0000313" key="1">
    <source>
        <dbReference type="EMBL" id="KAI6084367.1"/>
    </source>
</evidence>
<sequence length="156" mass="17778">MPRRLERNIPHYQDREPRIERDHYSSPIISTHDYMSSPVAPQSTPLYVPPIPPRAPFAAYASVFAAAEPAANEKPTEDIKMREKLLSFLYPYSPDLVHQNLARARVKDSGAWLFTLPAFEKWRETNVAEDTYVTEESRANCLWLSGNLGAGKTMLM</sequence>
<proteinExistence type="predicted"/>
<reference evidence="1 2" key="1">
    <citation type="journal article" date="2022" name="New Phytol.">
        <title>Ecological generalism drives hyperdiversity of secondary metabolite gene clusters in xylarialean endophytes.</title>
        <authorList>
            <person name="Franco M.E.E."/>
            <person name="Wisecaver J.H."/>
            <person name="Arnold A.E."/>
            <person name="Ju Y.M."/>
            <person name="Slot J.C."/>
            <person name="Ahrendt S."/>
            <person name="Moore L.P."/>
            <person name="Eastman K.E."/>
            <person name="Scott K."/>
            <person name="Konkel Z."/>
            <person name="Mondo S.J."/>
            <person name="Kuo A."/>
            <person name="Hayes R.D."/>
            <person name="Haridas S."/>
            <person name="Andreopoulos B."/>
            <person name="Riley R."/>
            <person name="LaButti K."/>
            <person name="Pangilinan J."/>
            <person name="Lipzen A."/>
            <person name="Amirebrahimi M."/>
            <person name="Yan J."/>
            <person name="Adam C."/>
            <person name="Keymanesh K."/>
            <person name="Ng V."/>
            <person name="Louie K."/>
            <person name="Northen T."/>
            <person name="Drula E."/>
            <person name="Henrissat B."/>
            <person name="Hsieh H.M."/>
            <person name="Youens-Clark K."/>
            <person name="Lutzoni F."/>
            <person name="Miadlikowska J."/>
            <person name="Eastwood D.C."/>
            <person name="Hamelin R.C."/>
            <person name="Grigoriev I.V."/>
            <person name="U'Ren J.M."/>
        </authorList>
    </citation>
    <scope>NUCLEOTIDE SEQUENCE [LARGE SCALE GENOMIC DNA]</scope>
    <source>
        <strain evidence="1 2">ER1909</strain>
    </source>
</reference>
<gene>
    <name evidence="1" type="ORF">F4821DRAFT_242987</name>
</gene>